<evidence type="ECO:0000313" key="2">
    <source>
        <dbReference type="EMBL" id="MQM05650.1"/>
    </source>
</evidence>
<protein>
    <submittedName>
        <fullName evidence="2">Uncharacterized protein</fullName>
    </submittedName>
</protein>
<evidence type="ECO:0000256" key="1">
    <source>
        <dbReference type="SAM" id="Phobius"/>
    </source>
</evidence>
<comment type="caution">
    <text evidence="2">The sequence shown here is derived from an EMBL/GenBank/DDBJ whole genome shotgun (WGS) entry which is preliminary data.</text>
</comment>
<dbReference type="EMBL" id="NMUH01003452">
    <property type="protein sequence ID" value="MQM05650.1"/>
    <property type="molecule type" value="Genomic_DNA"/>
</dbReference>
<gene>
    <name evidence="2" type="ORF">Taro_038462</name>
</gene>
<feature type="non-terminal residue" evidence="2">
    <location>
        <position position="1"/>
    </location>
</feature>
<keyword evidence="1" id="KW-0472">Membrane</keyword>
<dbReference type="Proteomes" id="UP000652761">
    <property type="component" value="Unassembled WGS sequence"/>
</dbReference>
<organism evidence="2 3">
    <name type="scientific">Colocasia esculenta</name>
    <name type="common">Wild taro</name>
    <name type="synonym">Arum esculentum</name>
    <dbReference type="NCBI Taxonomy" id="4460"/>
    <lineage>
        <taxon>Eukaryota</taxon>
        <taxon>Viridiplantae</taxon>
        <taxon>Streptophyta</taxon>
        <taxon>Embryophyta</taxon>
        <taxon>Tracheophyta</taxon>
        <taxon>Spermatophyta</taxon>
        <taxon>Magnoliopsida</taxon>
        <taxon>Liliopsida</taxon>
        <taxon>Araceae</taxon>
        <taxon>Aroideae</taxon>
        <taxon>Colocasieae</taxon>
        <taxon>Colocasia</taxon>
    </lineage>
</organism>
<keyword evidence="3" id="KW-1185">Reference proteome</keyword>
<dbReference type="AlphaFoldDB" id="A0A843WSS7"/>
<sequence length="196" mass="22200">ARWAMDSLAVVFLVWRTLAGKSRLRCIAWLPCVLVRFPRTVVVVPNGAFVVLVEVLPRIALCHFWRRFFPGVLCVRYGPPLCCPYGLKCAVRLGYILVRFSQDGSWSFLAEDYVSLWLGWFALFPAPCVLSQMVVWSVDLFVPFVIVMVSCYLPGQLEHGSLLACIVSVYARWCLGLCLGGFPSHCFGVWPLYRSR</sequence>
<keyword evidence="1" id="KW-1133">Transmembrane helix</keyword>
<evidence type="ECO:0000313" key="3">
    <source>
        <dbReference type="Proteomes" id="UP000652761"/>
    </source>
</evidence>
<keyword evidence="1" id="KW-0812">Transmembrane</keyword>
<feature type="transmembrane region" description="Helical" evidence="1">
    <location>
        <begin position="133"/>
        <end position="153"/>
    </location>
</feature>
<proteinExistence type="predicted"/>
<reference evidence="2" key="1">
    <citation type="submission" date="2017-07" db="EMBL/GenBank/DDBJ databases">
        <title>Taro Niue Genome Assembly and Annotation.</title>
        <authorList>
            <person name="Atibalentja N."/>
            <person name="Keating K."/>
            <person name="Fields C.J."/>
        </authorList>
    </citation>
    <scope>NUCLEOTIDE SEQUENCE</scope>
    <source>
        <strain evidence="2">Niue_2</strain>
        <tissue evidence="2">Leaf</tissue>
    </source>
</reference>
<name>A0A843WSS7_COLES</name>
<accession>A0A843WSS7</accession>
<feature type="transmembrane region" description="Helical" evidence="1">
    <location>
        <begin position="160"/>
        <end position="182"/>
    </location>
</feature>